<name>A0A511YHE9_9FLAO</name>
<proteinExistence type="predicted"/>
<comment type="caution">
    <text evidence="3">The sequence shown here is derived from an EMBL/GenBank/DDBJ whole genome shotgun (WGS) entry which is preliminary data.</text>
</comment>
<dbReference type="EMBL" id="BJYJ01000001">
    <property type="protein sequence ID" value="GEN74621.1"/>
    <property type="molecule type" value="Genomic_DNA"/>
</dbReference>
<feature type="domain" description="Secretion system C-terminal sorting" evidence="2">
    <location>
        <begin position="137"/>
        <end position="195"/>
    </location>
</feature>
<protein>
    <recommendedName>
        <fullName evidence="2">Secretion system C-terminal sorting domain-containing protein</fullName>
    </recommendedName>
</protein>
<dbReference type="InterPro" id="IPR026444">
    <property type="entry name" value="Secre_tail"/>
</dbReference>
<evidence type="ECO:0000313" key="4">
    <source>
        <dbReference type="Proteomes" id="UP000321863"/>
    </source>
</evidence>
<evidence type="ECO:0000313" key="3">
    <source>
        <dbReference type="EMBL" id="GEN74621.1"/>
    </source>
</evidence>
<organism evidence="3 4">
    <name type="scientific">Chryseobacterium hagamense</name>
    <dbReference type="NCBI Taxonomy" id="395935"/>
    <lineage>
        <taxon>Bacteria</taxon>
        <taxon>Pseudomonadati</taxon>
        <taxon>Bacteroidota</taxon>
        <taxon>Flavobacteriia</taxon>
        <taxon>Flavobacteriales</taxon>
        <taxon>Weeksellaceae</taxon>
        <taxon>Chryseobacterium group</taxon>
        <taxon>Chryseobacterium</taxon>
    </lineage>
</organism>
<evidence type="ECO:0000259" key="2">
    <source>
        <dbReference type="Pfam" id="PF18962"/>
    </source>
</evidence>
<evidence type="ECO:0000256" key="1">
    <source>
        <dbReference type="ARBA" id="ARBA00022729"/>
    </source>
</evidence>
<reference evidence="3 4" key="1">
    <citation type="submission" date="2019-07" db="EMBL/GenBank/DDBJ databases">
        <title>Whole genome shotgun sequence of Chryseobacterium hagamense NBRC 105253.</title>
        <authorList>
            <person name="Hosoyama A."/>
            <person name="Uohara A."/>
            <person name="Ohji S."/>
            <person name="Ichikawa N."/>
        </authorList>
    </citation>
    <scope>NUCLEOTIDE SEQUENCE [LARGE SCALE GENOMIC DNA]</scope>
    <source>
        <strain evidence="3 4">NBRC 105253</strain>
    </source>
</reference>
<sequence>MVIGGQTTTSPPMQVVIGTSAFTGSGTAYEFQSRYFNSAGSTISFSPASDSFTRQGGGCTLAIYNGTNAAAAQAYDQKNCNFYFTSGAGAVFNYQILTSGTLKTLIITRASNGDQIFYNNSGFLGTAENILKKPLSIYPNPAKDLLNLESIPKGSAVKIYDLSGRKVMEAYSKETELKIDISRLSRGTYMIHSENIPVQKFIKE</sequence>
<dbReference type="Proteomes" id="UP000321863">
    <property type="component" value="Unassembled WGS sequence"/>
</dbReference>
<dbReference type="Pfam" id="PF18962">
    <property type="entry name" value="Por_Secre_tail"/>
    <property type="match status" value="1"/>
</dbReference>
<accession>A0A511YHE9</accession>
<gene>
    <name evidence="3" type="ORF">CHA01nite_03610</name>
</gene>
<keyword evidence="1" id="KW-0732">Signal</keyword>
<dbReference type="NCBIfam" id="TIGR04183">
    <property type="entry name" value="Por_Secre_tail"/>
    <property type="match status" value="1"/>
</dbReference>
<keyword evidence="4" id="KW-1185">Reference proteome</keyword>
<dbReference type="AlphaFoldDB" id="A0A511YHE9"/>